<evidence type="ECO:0000313" key="1">
    <source>
        <dbReference type="EMBL" id="GGG03465.1"/>
    </source>
</evidence>
<organism evidence="1 2">
    <name type="scientific">Marinicella pacifica</name>
    <dbReference type="NCBI Taxonomy" id="1171543"/>
    <lineage>
        <taxon>Bacteria</taxon>
        <taxon>Pseudomonadati</taxon>
        <taxon>Pseudomonadota</taxon>
        <taxon>Gammaproteobacteria</taxon>
        <taxon>Lysobacterales</taxon>
        <taxon>Marinicellaceae</taxon>
        <taxon>Marinicella</taxon>
    </lineage>
</organism>
<dbReference type="AlphaFoldDB" id="A0A917CZF9"/>
<dbReference type="RefSeq" id="WP_188366188.1">
    <property type="nucleotide sequence ID" value="NZ_BAABJF010000029.1"/>
</dbReference>
<dbReference type="Proteomes" id="UP000605253">
    <property type="component" value="Unassembled WGS sequence"/>
</dbReference>
<comment type="caution">
    <text evidence="1">The sequence shown here is derived from an EMBL/GenBank/DDBJ whole genome shotgun (WGS) entry which is preliminary data.</text>
</comment>
<accession>A0A917CZF9</accession>
<keyword evidence="2" id="KW-1185">Reference proteome</keyword>
<evidence type="ECO:0000313" key="2">
    <source>
        <dbReference type="Proteomes" id="UP000605253"/>
    </source>
</evidence>
<reference evidence="1" key="2">
    <citation type="submission" date="2020-09" db="EMBL/GenBank/DDBJ databases">
        <authorList>
            <person name="Sun Q."/>
            <person name="Zhou Y."/>
        </authorList>
    </citation>
    <scope>NUCLEOTIDE SEQUENCE</scope>
    <source>
        <strain evidence="1">CGMCC 1.12181</strain>
    </source>
</reference>
<dbReference type="EMBL" id="BMEO01000027">
    <property type="protein sequence ID" value="GGG03465.1"/>
    <property type="molecule type" value="Genomic_DNA"/>
</dbReference>
<evidence type="ECO:0008006" key="3">
    <source>
        <dbReference type="Google" id="ProtNLM"/>
    </source>
</evidence>
<name>A0A917CZF9_9GAMM</name>
<sequence length="689" mass="80035">MTKLKKLARSPLKIKKTDKTKSANRVFEWMVVVENGGKVDVSDLKKLHDGENIFNELLFFLKAQRKKRVYLYCILRYLRFVISINKKVNATTLKLYKAELDHVTSKEANSKAQEFSICISFLKQLMSVEVILRDRLPENFKYTAKKHKESFYSLCCKNENELKEVLAPFGEDISSLSKKYGLDLIEAANCFYSDRCLDIIHKKSIADIKSGLNDVEFVDNIISGTSMSEIEKFKKISNFSEIYSFKRTVEEAVAILYSHYGYSLPRVDDWIPGVYDALKSRGWKSDKIKKELKDAKTKKGEFYTIIKNLSDREIETYKKIKDWRIKSFKKKSVEDCFKILYSKYGYFLPLASKWPFGLADYLKSRGWNCTRVYSAFFPDKRIHMPLLIAFLSHKEIAPNVDSIFYHTYFNSIQKDSERGYCLLNMNKMRGNSVGIPIKLSDPLIASTLKLIKIYQERLMGCDVGRDLLKKNNNSIFLNLMRIKKYIKQENDLRLYDPGTASDWVRRSLSNYSNEEPLLKPLVTSLVSGENFRPTHALLTKLKGGEFAKIKKLLGHSKTSTTKNYVERSETLGLLNKKNIEFQKLLLNEIAVNTRANKIGSTSKPKDKLLQIDYEQRLALKTPELEAEWIAYHDSILKDKNRLMFENPYRWNNYWALRLAEYQVLISQLDSKSLQVAKQNAKKIDLPILN</sequence>
<gene>
    <name evidence="1" type="ORF">GCM10011365_25760</name>
</gene>
<reference evidence="1" key="1">
    <citation type="journal article" date="2014" name="Int. J. Syst. Evol. Microbiol.">
        <title>Complete genome sequence of Corynebacterium casei LMG S-19264T (=DSM 44701T), isolated from a smear-ripened cheese.</title>
        <authorList>
            <consortium name="US DOE Joint Genome Institute (JGI-PGF)"/>
            <person name="Walter F."/>
            <person name="Albersmeier A."/>
            <person name="Kalinowski J."/>
            <person name="Ruckert C."/>
        </authorList>
    </citation>
    <scope>NUCLEOTIDE SEQUENCE</scope>
    <source>
        <strain evidence="1">CGMCC 1.12181</strain>
    </source>
</reference>
<proteinExistence type="predicted"/>
<protein>
    <recommendedName>
        <fullName evidence="3">Phage integrase family protein</fullName>
    </recommendedName>
</protein>